<proteinExistence type="predicted"/>
<evidence type="ECO:0000313" key="2">
    <source>
        <dbReference type="Proteomes" id="UP000600220"/>
    </source>
</evidence>
<dbReference type="EMBL" id="AAXKXX010000006">
    <property type="protein sequence ID" value="EGQ4384676.1"/>
    <property type="molecule type" value="Genomic_DNA"/>
</dbReference>
<accession>A0A8H9BVS0</accession>
<gene>
    <name evidence="1" type="ORF">EGV54_06150</name>
</gene>
<reference evidence="1 2" key="1">
    <citation type="submission" date="2018-11" db="EMBL/GenBank/DDBJ databases">
        <authorList>
            <consortium name="Veterinary Laboratory Investigation and Response Network"/>
        </authorList>
    </citation>
    <scope>NUCLEOTIDE SEQUENCE [LARGE SCALE GENOMIC DNA]</scope>
    <source>
        <strain evidence="1 2">SPSE-18-VL-LA-PA-Ryan-0021</strain>
    </source>
</reference>
<name>A0A8H9BVS0_STAPS</name>
<dbReference type="InterPro" id="IPR008767">
    <property type="entry name" value="Phage_SPP1_head-tail_adaptor"/>
</dbReference>
<dbReference type="RefSeq" id="WP_199613292.1">
    <property type="nucleotide sequence ID" value="NZ_BAAFHQ010000018.1"/>
</dbReference>
<dbReference type="AlphaFoldDB" id="A0A8H9BVS0"/>
<evidence type="ECO:0000313" key="1">
    <source>
        <dbReference type="EMBL" id="EGQ4384676.1"/>
    </source>
</evidence>
<dbReference type="Gene3D" id="2.40.10.270">
    <property type="entry name" value="Bacteriophage SPP1 head-tail adaptor protein"/>
    <property type="match status" value="1"/>
</dbReference>
<sequence>MFDPMNEYPHKIEIGRMALVGKYPNQKREYVQEFEIYGFMDTPTSSETLTFHQMDKSFDRNLYTPYNVKISANNVFKYDNKLYQVVGYSIDQGGMHEVNLTRLQEIPNGQS</sequence>
<protein>
    <submittedName>
        <fullName evidence="1">Phage head-tail adapter protein</fullName>
    </submittedName>
</protein>
<organism evidence="1 2">
    <name type="scientific">Staphylococcus pseudintermedius</name>
    <dbReference type="NCBI Taxonomy" id="283734"/>
    <lineage>
        <taxon>Bacteria</taxon>
        <taxon>Bacillati</taxon>
        <taxon>Bacillota</taxon>
        <taxon>Bacilli</taxon>
        <taxon>Bacillales</taxon>
        <taxon>Staphylococcaceae</taxon>
        <taxon>Staphylococcus</taxon>
        <taxon>Staphylococcus intermedius group</taxon>
    </lineage>
</organism>
<dbReference type="NCBIfam" id="TIGR01563">
    <property type="entry name" value="gp16_SPP1"/>
    <property type="match status" value="1"/>
</dbReference>
<dbReference type="Proteomes" id="UP000600220">
    <property type="component" value="Unassembled WGS sequence"/>
</dbReference>
<keyword evidence="2" id="KW-1185">Reference proteome</keyword>
<comment type="caution">
    <text evidence="1">The sequence shown here is derived from an EMBL/GenBank/DDBJ whole genome shotgun (WGS) entry which is preliminary data.</text>
</comment>
<dbReference type="InterPro" id="IPR038666">
    <property type="entry name" value="SSP1_head-tail_sf"/>
</dbReference>